<dbReference type="AlphaFoldDB" id="A0AAW0GSC5"/>
<dbReference type="GO" id="GO:0033617">
    <property type="term" value="P:mitochondrial respiratory chain complex IV assembly"/>
    <property type="evidence" value="ECO:0007669"/>
    <property type="project" value="InterPro"/>
</dbReference>
<feature type="transmembrane region" description="Helical" evidence="2">
    <location>
        <begin position="68"/>
        <end position="89"/>
    </location>
</feature>
<gene>
    <name evidence="3" type="ORF">QCA50_003508</name>
</gene>
<keyword evidence="2" id="KW-0472">Membrane</keyword>
<dbReference type="PANTHER" id="PTHR28523">
    <property type="entry name" value="CYTOCHROME C OXIDASE ASSEMBLY FACTOR 1"/>
    <property type="match status" value="1"/>
</dbReference>
<evidence type="ECO:0000256" key="2">
    <source>
        <dbReference type="SAM" id="Phobius"/>
    </source>
</evidence>
<evidence type="ECO:0000256" key="1">
    <source>
        <dbReference type="SAM" id="MobiDB-lite"/>
    </source>
</evidence>
<organism evidence="3 4">
    <name type="scientific">Cerrena zonata</name>
    <dbReference type="NCBI Taxonomy" id="2478898"/>
    <lineage>
        <taxon>Eukaryota</taxon>
        <taxon>Fungi</taxon>
        <taxon>Dikarya</taxon>
        <taxon>Basidiomycota</taxon>
        <taxon>Agaricomycotina</taxon>
        <taxon>Agaricomycetes</taxon>
        <taxon>Polyporales</taxon>
        <taxon>Cerrenaceae</taxon>
        <taxon>Cerrena</taxon>
    </lineage>
</organism>
<dbReference type="EMBL" id="JASBNA010000003">
    <property type="protein sequence ID" value="KAK7693934.1"/>
    <property type="molecule type" value="Genomic_DNA"/>
</dbReference>
<evidence type="ECO:0008006" key="5">
    <source>
        <dbReference type="Google" id="ProtNLM"/>
    </source>
</evidence>
<dbReference type="Pfam" id="PF08695">
    <property type="entry name" value="Coa1"/>
    <property type="match status" value="1"/>
</dbReference>
<evidence type="ECO:0000313" key="4">
    <source>
        <dbReference type="Proteomes" id="UP001385951"/>
    </source>
</evidence>
<dbReference type="InterPro" id="IPR042432">
    <property type="entry name" value="Coa1_fungi"/>
</dbReference>
<evidence type="ECO:0000313" key="3">
    <source>
        <dbReference type="EMBL" id="KAK7693934.1"/>
    </source>
</evidence>
<keyword evidence="4" id="KW-1185">Reference proteome</keyword>
<comment type="caution">
    <text evidence="3">The sequence shown here is derived from an EMBL/GenBank/DDBJ whole genome shotgun (WGS) entry which is preliminary data.</text>
</comment>
<keyword evidence="2" id="KW-1133">Transmembrane helix</keyword>
<dbReference type="GO" id="GO:0005743">
    <property type="term" value="C:mitochondrial inner membrane"/>
    <property type="evidence" value="ECO:0007669"/>
    <property type="project" value="TreeGrafter"/>
</dbReference>
<reference evidence="3 4" key="1">
    <citation type="submission" date="2022-09" db="EMBL/GenBank/DDBJ databases">
        <authorList>
            <person name="Palmer J.M."/>
        </authorList>
    </citation>
    <scope>NUCLEOTIDE SEQUENCE [LARGE SCALE GENOMIC DNA]</scope>
    <source>
        <strain evidence="3 4">DSM 7382</strain>
    </source>
</reference>
<sequence>MSLLASTSRSSTRILSTTFRRTYASYTELPRPPPSKQPEPVTFSDPSKPREYYTRPKPRALPPLQKKWPIILALSVFGTGAWAAFYAYAANQERLSSSVYKQVLKTIKENPELQAVIGDALRPEPTWWLNGDPWISGGIHLLQGNVDLSFRVKGSEGAGTLYFTSIRKAKGEPFTILRFKVITDKGETIILNPTQPS</sequence>
<proteinExistence type="predicted"/>
<feature type="region of interest" description="Disordered" evidence="1">
    <location>
        <begin position="26"/>
        <end position="57"/>
    </location>
</feature>
<dbReference type="InterPro" id="IPR014807">
    <property type="entry name" value="Coa1"/>
</dbReference>
<keyword evidence="2" id="KW-0812">Transmembrane</keyword>
<protein>
    <recommendedName>
        <fullName evidence="5">DUF1783-domain-containing protein</fullName>
    </recommendedName>
</protein>
<dbReference type="PANTHER" id="PTHR28523:SF1">
    <property type="entry name" value="CYTOCHROME C OXIDASE ASSEMBLY FACTOR 1"/>
    <property type="match status" value="1"/>
</dbReference>
<accession>A0AAW0GSC5</accession>
<dbReference type="Proteomes" id="UP001385951">
    <property type="component" value="Unassembled WGS sequence"/>
</dbReference>
<name>A0AAW0GSC5_9APHY</name>